<gene>
    <name evidence="4" type="ORF">Leucomu_03840</name>
</gene>
<dbReference type="EMBL" id="CP035037">
    <property type="protein sequence ID" value="QAB19125.1"/>
    <property type="molecule type" value="Genomic_DNA"/>
</dbReference>
<comment type="pathway">
    <text evidence="1">Cofactor biosynthesis; molybdopterin biosynthesis.</text>
</comment>
<evidence type="ECO:0000313" key="4">
    <source>
        <dbReference type="EMBL" id="QAB19125.1"/>
    </source>
</evidence>
<reference evidence="4 5" key="1">
    <citation type="submission" date="2019-01" db="EMBL/GenBank/DDBJ databases">
        <title>Leucobacter muris sp. nov. isolated from the nose of a laboratory mouse.</title>
        <authorList>
            <person name="Benga L."/>
            <person name="Sproeer C."/>
            <person name="Schumann P."/>
            <person name="Verbarg S."/>
            <person name="Bunk B."/>
            <person name="Engelhardt E."/>
            <person name="Benten P.M."/>
            <person name="Sager M."/>
        </authorList>
    </citation>
    <scope>NUCLEOTIDE SEQUENCE [LARGE SCALE GENOMIC DNA]</scope>
    <source>
        <strain evidence="4 5">DSM 101948</strain>
    </source>
</reference>
<keyword evidence="5" id="KW-1185">Reference proteome</keyword>
<dbReference type="Proteomes" id="UP000285768">
    <property type="component" value="Chromosome"/>
</dbReference>
<dbReference type="CDD" id="cd00886">
    <property type="entry name" value="MogA_MoaB"/>
    <property type="match status" value="1"/>
</dbReference>
<organism evidence="4 5">
    <name type="scientific">Leucobacter muris</name>
    <dbReference type="NCBI Taxonomy" id="1935379"/>
    <lineage>
        <taxon>Bacteria</taxon>
        <taxon>Bacillati</taxon>
        <taxon>Actinomycetota</taxon>
        <taxon>Actinomycetes</taxon>
        <taxon>Micrococcales</taxon>
        <taxon>Microbacteriaceae</taxon>
        <taxon>Leucobacter</taxon>
    </lineage>
</organism>
<dbReference type="PANTHER" id="PTHR43764">
    <property type="entry name" value="MOLYBDENUM COFACTOR BIOSYNTHESIS"/>
    <property type="match status" value="1"/>
</dbReference>
<dbReference type="PANTHER" id="PTHR43764:SF1">
    <property type="entry name" value="MOLYBDOPTERIN MOLYBDOTRANSFERASE"/>
    <property type="match status" value="1"/>
</dbReference>
<dbReference type="Pfam" id="PF00994">
    <property type="entry name" value="MoCF_biosynth"/>
    <property type="match status" value="1"/>
</dbReference>
<evidence type="ECO:0000256" key="1">
    <source>
        <dbReference type="ARBA" id="ARBA00005046"/>
    </source>
</evidence>
<dbReference type="SUPFAM" id="SSF53218">
    <property type="entry name" value="Molybdenum cofactor biosynthesis proteins"/>
    <property type="match status" value="1"/>
</dbReference>
<dbReference type="InterPro" id="IPR001453">
    <property type="entry name" value="MoaB/Mog_dom"/>
</dbReference>
<sequence>MRPPGRAVVVVASTSSAAGRSVDRTGPVIAEWLRSRGFETEAPAVVPDGRPVATAVRDAVAAGCAVVIVTGGTGVSRTDRTPEAVDPLLDTRVPGLIEEIRRRGLASSPLALITRGVAGFAGGTFVITLPGSPGGVADGLDVLGGVLEHLLSQRTGPESRHPQR</sequence>
<dbReference type="SMART" id="SM00852">
    <property type="entry name" value="MoCF_biosynth"/>
    <property type="match status" value="1"/>
</dbReference>
<evidence type="ECO:0000256" key="2">
    <source>
        <dbReference type="ARBA" id="ARBA00023150"/>
    </source>
</evidence>
<accession>A0ABX5QJN6</accession>
<proteinExistence type="predicted"/>
<name>A0ABX5QJN6_9MICO</name>
<feature type="domain" description="MoaB/Mog" evidence="3">
    <location>
        <begin position="8"/>
        <end position="150"/>
    </location>
</feature>
<dbReference type="InterPro" id="IPR036425">
    <property type="entry name" value="MoaB/Mog-like_dom_sf"/>
</dbReference>
<dbReference type="Gene3D" id="3.40.980.10">
    <property type="entry name" value="MoaB/Mog-like domain"/>
    <property type="match status" value="1"/>
</dbReference>
<dbReference type="InterPro" id="IPR051920">
    <property type="entry name" value="MPT_Adenylyltrnsfr/MoaC-Rel"/>
</dbReference>
<protein>
    <submittedName>
        <fullName evidence="4">MogA/MoaB family molybdenum cofactor biosynthesis protein</fullName>
    </submittedName>
</protein>
<keyword evidence="2" id="KW-0501">Molybdenum cofactor biosynthesis</keyword>
<evidence type="ECO:0000259" key="3">
    <source>
        <dbReference type="SMART" id="SM00852"/>
    </source>
</evidence>
<evidence type="ECO:0000313" key="5">
    <source>
        <dbReference type="Proteomes" id="UP000285768"/>
    </source>
</evidence>